<evidence type="ECO:0000256" key="1">
    <source>
        <dbReference type="SAM" id="SignalP"/>
    </source>
</evidence>
<proteinExistence type="predicted"/>
<accession>K9H020</accession>
<dbReference type="AlphaFoldDB" id="K9H020"/>
<sequence>MRTLFAAILVALSLAWAVPASASGPTGSIMYKEQGGNDTYQVFIQNGKVISGWAGGEGEPRYAIVGGWYDGTRLVVVLQGNGFNTDSQWFTHVIHMRRDGRKLWLELAAYGYGKTKTSKPVPYVITQTSGGL</sequence>
<evidence type="ECO:0008006" key="4">
    <source>
        <dbReference type="Google" id="ProtNLM"/>
    </source>
</evidence>
<feature type="chain" id="PRO_5003929588" description="DUF1080 domain-containing protein" evidence="1">
    <location>
        <begin position="23"/>
        <end position="132"/>
    </location>
</feature>
<dbReference type="RefSeq" id="WP_009540456.1">
    <property type="nucleotide sequence ID" value="NZ_ANHY01000008.1"/>
</dbReference>
<name>K9H020_9PROT</name>
<dbReference type="EMBL" id="ANHY01000008">
    <property type="protein sequence ID" value="EKV30389.1"/>
    <property type="molecule type" value="Genomic_DNA"/>
</dbReference>
<keyword evidence="3" id="KW-1185">Reference proteome</keyword>
<keyword evidence="1" id="KW-0732">Signal</keyword>
<protein>
    <recommendedName>
        <fullName evidence="4">DUF1080 domain-containing protein</fullName>
    </recommendedName>
</protein>
<dbReference type="Proteomes" id="UP000009881">
    <property type="component" value="Unassembled WGS sequence"/>
</dbReference>
<comment type="caution">
    <text evidence="2">The sequence shown here is derived from an EMBL/GenBank/DDBJ whole genome shotgun (WGS) entry which is preliminary data.</text>
</comment>
<organism evidence="2 3">
    <name type="scientific">Caenispirillum salinarum AK4</name>
    <dbReference type="NCBI Taxonomy" id="1238182"/>
    <lineage>
        <taxon>Bacteria</taxon>
        <taxon>Pseudomonadati</taxon>
        <taxon>Pseudomonadota</taxon>
        <taxon>Alphaproteobacteria</taxon>
        <taxon>Rhodospirillales</taxon>
        <taxon>Novispirillaceae</taxon>
        <taxon>Caenispirillum</taxon>
    </lineage>
</organism>
<evidence type="ECO:0000313" key="2">
    <source>
        <dbReference type="EMBL" id="EKV30389.1"/>
    </source>
</evidence>
<evidence type="ECO:0000313" key="3">
    <source>
        <dbReference type="Proteomes" id="UP000009881"/>
    </source>
</evidence>
<feature type="signal peptide" evidence="1">
    <location>
        <begin position="1"/>
        <end position="22"/>
    </location>
</feature>
<gene>
    <name evidence="2" type="ORF">C882_4348</name>
</gene>
<reference evidence="2 3" key="1">
    <citation type="journal article" date="2013" name="Genome Announc.">
        <title>Draft Genome Sequence of an Alphaproteobacterium, Caenispirillum salinarum AK4(T), Isolated from a Solar Saltern.</title>
        <authorList>
            <person name="Khatri I."/>
            <person name="Singh A."/>
            <person name="Korpole S."/>
            <person name="Pinnaka A.K."/>
            <person name="Subramanian S."/>
        </authorList>
    </citation>
    <scope>NUCLEOTIDE SEQUENCE [LARGE SCALE GENOMIC DNA]</scope>
    <source>
        <strain evidence="2 3">AK4</strain>
    </source>
</reference>